<evidence type="ECO:0000313" key="3">
    <source>
        <dbReference type="EMBL" id="EDW73840.2"/>
    </source>
</evidence>
<dbReference type="InterPro" id="IPR001304">
    <property type="entry name" value="C-type_lectin-like"/>
</dbReference>
<feature type="chain" id="PRO_5006457993" description="C-type lectin domain-containing protein" evidence="1">
    <location>
        <begin position="20"/>
        <end position="312"/>
    </location>
</feature>
<accession>B4MP01</accession>
<dbReference type="Gene3D" id="3.10.100.10">
    <property type="entry name" value="Mannose-Binding Protein A, subunit A"/>
    <property type="match status" value="1"/>
</dbReference>
<gene>
    <name evidence="3" type="primary">Dwil\GK19474</name>
    <name evidence="3" type="ORF">Dwil_GK19474</name>
</gene>
<feature type="domain" description="C-type lectin" evidence="2">
    <location>
        <begin position="160"/>
        <end position="281"/>
    </location>
</feature>
<protein>
    <recommendedName>
        <fullName evidence="2">C-type lectin domain-containing protein</fullName>
    </recommendedName>
</protein>
<dbReference type="InterPro" id="IPR016186">
    <property type="entry name" value="C-type_lectin-like/link_sf"/>
</dbReference>
<dbReference type="CDD" id="cd00037">
    <property type="entry name" value="CLECT"/>
    <property type="match status" value="1"/>
</dbReference>
<dbReference type="PROSITE" id="PS50041">
    <property type="entry name" value="C_TYPE_LECTIN_2"/>
    <property type="match status" value="1"/>
</dbReference>
<dbReference type="eggNOG" id="KOG4297">
    <property type="taxonomic scope" value="Eukaryota"/>
</dbReference>
<dbReference type="HOGENOM" id="CLU_1596278_0_0_1"/>
<evidence type="ECO:0000256" key="1">
    <source>
        <dbReference type="SAM" id="SignalP"/>
    </source>
</evidence>
<sequence length="312" mass="35265">MIKSWINFIILIWTCICLASRSLLCPKTPPLKFYLVRKCQRASADDALALENTPTLEECIHLALQLRGMALNYAPIDERRKVLNISQLQKDARSHLTVWQQPEEFFNCHILQCPQNLSFSQMINDSRFDYYSLYGRPPALNNYTCVPQVGLFSVYPAPSSYLNASRVCSNSSEFSGSLAHIVSSERTMALSHLMINFNQPSSSVKNIFLAYIGLKYNNSVSVNSYDFRTGQNESLLCFFYRAWDIGHPSLEVNDNSSCVALTPQGVWQTLNCDRLLPFICEIHMPSGRASSLELDIGPNSGNQCNRYEAESN</sequence>
<dbReference type="SUPFAM" id="SSF56436">
    <property type="entry name" value="C-type lectin-like"/>
    <property type="match status" value="1"/>
</dbReference>
<keyword evidence="1" id="KW-0732">Signal</keyword>
<dbReference type="SMR" id="B4MP01"/>
<keyword evidence="4" id="KW-1185">Reference proteome</keyword>
<name>B4MP01_DROWI</name>
<evidence type="ECO:0000313" key="4">
    <source>
        <dbReference type="Proteomes" id="UP000007798"/>
    </source>
</evidence>
<dbReference type="STRING" id="7260.B4MP01"/>
<dbReference type="Pfam" id="PF00059">
    <property type="entry name" value="Lectin_C"/>
    <property type="match status" value="1"/>
</dbReference>
<dbReference type="Proteomes" id="UP000007798">
    <property type="component" value="Unassembled WGS sequence"/>
</dbReference>
<dbReference type="SMART" id="SM00034">
    <property type="entry name" value="CLECT"/>
    <property type="match status" value="1"/>
</dbReference>
<reference evidence="3 4" key="1">
    <citation type="journal article" date="2007" name="Nature">
        <title>Evolution of genes and genomes on the Drosophila phylogeny.</title>
        <authorList>
            <consortium name="Drosophila 12 Genomes Consortium"/>
            <person name="Clark A.G."/>
            <person name="Eisen M.B."/>
            <person name="Smith D.R."/>
            <person name="Bergman C.M."/>
            <person name="Oliver B."/>
            <person name="Markow T.A."/>
            <person name="Kaufman T.C."/>
            <person name="Kellis M."/>
            <person name="Gelbart W."/>
            <person name="Iyer V.N."/>
            <person name="Pollard D.A."/>
            <person name="Sackton T.B."/>
            <person name="Larracuente A.M."/>
            <person name="Singh N.D."/>
            <person name="Abad J.P."/>
            <person name="Abt D.N."/>
            <person name="Adryan B."/>
            <person name="Aguade M."/>
            <person name="Akashi H."/>
            <person name="Anderson W.W."/>
            <person name="Aquadro C.F."/>
            <person name="Ardell D.H."/>
            <person name="Arguello R."/>
            <person name="Artieri C.G."/>
            <person name="Barbash D.A."/>
            <person name="Barker D."/>
            <person name="Barsanti P."/>
            <person name="Batterham P."/>
            <person name="Batzoglou S."/>
            <person name="Begun D."/>
            <person name="Bhutkar A."/>
            <person name="Blanco E."/>
            <person name="Bosak S.A."/>
            <person name="Bradley R.K."/>
            <person name="Brand A.D."/>
            <person name="Brent M.R."/>
            <person name="Brooks A.N."/>
            <person name="Brown R.H."/>
            <person name="Butlin R.K."/>
            <person name="Caggese C."/>
            <person name="Calvi B.R."/>
            <person name="Bernardo de Carvalho A."/>
            <person name="Caspi A."/>
            <person name="Castrezana S."/>
            <person name="Celniker S.E."/>
            <person name="Chang J.L."/>
            <person name="Chapple C."/>
            <person name="Chatterji S."/>
            <person name="Chinwalla A."/>
            <person name="Civetta A."/>
            <person name="Clifton S.W."/>
            <person name="Comeron J.M."/>
            <person name="Costello J.C."/>
            <person name="Coyne J.A."/>
            <person name="Daub J."/>
            <person name="David R.G."/>
            <person name="Delcher A.L."/>
            <person name="Delehaunty K."/>
            <person name="Do C.B."/>
            <person name="Ebling H."/>
            <person name="Edwards K."/>
            <person name="Eickbush T."/>
            <person name="Evans J.D."/>
            <person name="Filipski A."/>
            <person name="Findeiss S."/>
            <person name="Freyhult E."/>
            <person name="Fulton L."/>
            <person name="Fulton R."/>
            <person name="Garcia A.C."/>
            <person name="Gardiner A."/>
            <person name="Garfield D.A."/>
            <person name="Garvin B.E."/>
            <person name="Gibson G."/>
            <person name="Gilbert D."/>
            <person name="Gnerre S."/>
            <person name="Godfrey J."/>
            <person name="Good R."/>
            <person name="Gotea V."/>
            <person name="Gravely B."/>
            <person name="Greenberg A.J."/>
            <person name="Griffiths-Jones S."/>
            <person name="Gross S."/>
            <person name="Guigo R."/>
            <person name="Gustafson E.A."/>
            <person name="Haerty W."/>
            <person name="Hahn M.W."/>
            <person name="Halligan D.L."/>
            <person name="Halpern A.L."/>
            <person name="Halter G.M."/>
            <person name="Han M.V."/>
            <person name="Heger A."/>
            <person name="Hillier L."/>
            <person name="Hinrichs A.S."/>
            <person name="Holmes I."/>
            <person name="Hoskins R.A."/>
            <person name="Hubisz M.J."/>
            <person name="Hultmark D."/>
            <person name="Huntley M.A."/>
            <person name="Jaffe D.B."/>
            <person name="Jagadeeshan S."/>
            <person name="Jeck W.R."/>
            <person name="Johnson J."/>
            <person name="Jones C.D."/>
            <person name="Jordan W.C."/>
            <person name="Karpen G.H."/>
            <person name="Kataoka E."/>
            <person name="Keightley P.D."/>
            <person name="Kheradpour P."/>
            <person name="Kirkness E.F."/>
            <person name="Koerich L.B."/>
            <person name="Kristiansen K."/>
            <person name="Kudrna D."/>
            <person name="Kulathinal R.J."/>
            <person name="Kumar S."/>
            <person name="Kwok R."/>
            <person name="Lander E."/>
            <person name="Langley C.H."/>
            <person name="Lapoint R."/>
            <person name="Lazzaro B.P."/>
            <person name="Lee S.J."/>
            <person name="Levesque L."/>
            <person name="Li R."/>
            <person name="Lin C.F."/>
            <person name="Lin M.F."/>
            <person name="Lindblad-Toh K."/>
            <person name="Llopart A."/>
            <person name="Long M."/>
            <person name="Low L."/>
            <person name="Lozovsky E."/>
            <person name="Lu J."/>
            <person name="Luo M."/>
            <person name="Machado C.A."/>
            <person name="Makalowski W."/>
            <person name="Marzo M."/>
            <person name="Matsuda M."/>
            <person name="Matzkin L."/>
            <person name="McAllister B."/>
            <person name="McBride C.S."/>
            <person name="McKernan B."/>
            <person name="McKernan K."/>
            <person name="Mendez-Lago M."/>
            <person name="Minx P."/>
            <person name="Mollenhauer M.U."/>
            <person name="Montooth K."/>
            <person name="Mount S.M."/>
            <person name="Mu X."/>
            <person name="Myers E."/>
            <person name="Negre B."/>
            <person name="Newfeld S."/>
            <person name="Nielsen R."/>
            <person name="Noor M.A."/>
            <person name="O'Grady P."/>
            <person name="Pachter L."/>
            <person name="Papaceit M."/>
            <person name="Parisi M.J."/>
            <person name="Parisi M."/>
            <person name="Parts L."/>
            <person name="Pedersen J.S."/>
            <person name="Pesole G."/>
            <person name="Phillippy A.M."/>
            <person name="Ponting C.P."/>
            <person name="Pop M."/>
            <person name="Porcelli D."/>
            <person name="Powell J.R."/>
            <person name="Prohaska S."/>
            <person name="Pruitt K."/>
            <person name="Puig M."/>
            <person name="Quesneville H."/>
            <person name="Ram K.R."/>
            <person name="Rand D."/>
            <person name="Rasmussen M.D."/>
            <person name="Reed L.K."/>
            <person name="Reenan R."/>
            <person name="Reily A."/>
            <person name="Remington K.A."/>
            <person name="Rieger T.T."/>
            <person name="Ritchie M.G."/>
            <person name="Robin C."/>
            <person name="Rogers Y.H."/>
            <person name="Rohde C."/>
            <person name="Rozas J."/>
            <person name="Rubenfield M.J."/>
            <person name="Ruiz A."/>
            <person name="Russo S."/>
            <person name="Salzberg S.L."/>
            <person name="Sanchez-Gracia A."/>
            <person name="Saranga D.J."/>
            <person name="Sato H."/>
            <person name="Schaeffer S.W."/>
            <person name="Schatz M.C."/>
            <person name="Schlenke T."/>
            <person name="Schwartz R."/>
            <person name="Segarra C."/>
            <person name="Singh R.S."/>
            <person name="Sirot L."/>
            <person name="Sirota M."/>
            <person name="Sisneros N.B."/>
            <person name="Smith C.D."/>
            <person name="Smith T.F."/>
            <person name="Spieth J."/>
            <person name="Stage D.E."/>
            <person name="Stark A."/>
            <person name="Stephan W."/>
            <person name="Strausberg R.L."/>
            <person name="Strempel S."/>
            <person name="Sturgill D."/>
            <person name="Sutton G."/>
            <person name="Sutton G.G."/>
            <person name="Tao W."/>
            <person name="Teichmann S."/>
            <person name="Tobari Y.N."/>
            <person name="Tomimura Y."/>
            <person name="Tsolas J.M."/>
            <person name="Valente V.L."/>
            <person name="Venter E."/>
            <person name="Venter J.C."/>
            <person name="Vicario S."/>
            <person name="Vieira F.G."/>
            <person name="Vilella A.J."/>
            <person name="Villasante A."/>
            <person name="Walenz B."/>
            <person name="Wang J."/>
            <person name="Wasserman M."/>
            <person name="Watts T."/>
            <person name="Wilson D."/>
            <person name="Wilson R.K."/>
            <person name="Wing R.A."/>
            <person name="Wolfner M.F."/>
            <person name="Wong A."/>
            <person name="Wong G.K."/>
            <person name="Wu C.I."/>
            <person name="Wu G."/>
            <person name="Yamamoto D."/>
            <person name="Yang H.P."/>
            <person name="Yang S.P."/>
            <person name="Yorke J.A."/>
            <person name="Yoshida K."/>
            <person name="Zdobnov E."/>
            <person name="Zhang P."/>
            <person name="Zhang Y."/>
            <person name="Zimin A.V."/>
            <person name="Baldwin J."/>
            <person name="Abdouelleil A."/>
            <person name="Abdulkadir J."/>
            <person name="Abebe A."/>
            <person name="Abera B."/>
            <person name="Abreu J."/>
            <person name="Acer S.C."/>
            <person name="Aftuck L."/>
            <person name="Alexander A."/>
            <person name="An P."/>
            <person name="Anderson E."/>
            <person name="Anderson S."/>
            <person name="Arachi H."/>
            <person name="Azer M."/>
            <person name="Bachantsang P."/>
            <person name="Barry A."/>
            <person name="Bayul T."/>
            <person name="Berlin A."/>
            <person name="Bessette D."/>
            <person name="Bloom T."/>
            <person name="Blye J."/>
            <person name="Boguslavskiy L."/>
            <person name="Bonnet C."/>
            <person name="Boukhgalter B."/>
            <person name="Bourzgui I."/>
            <person name="Brown A."/>
            <person name="Cahill P."/>
            <person name="Channer S."/>
            <person name="Cheshatsang Y."/>
            <person name="Chuda L."/>
            <person name="Citroen M."/>
            <person name="Collymore A."/>
            <person name="Cooke P."/>
            <person name="Costello M."/>
            <person name="D'Aco K."/>
            <person name="Daza R."/>
            <person name="De Haan G."/>
            <person name="DeGray S."/>
            <person name="DeMaso C."/>
            <person name="Dhargay N."/>
            <person name="Dooley K."/>
            <person name="Dooley E."/>
            <person name="Doricent M."/>
            <person name="Dorje P."/>
            <person name="Dorjee K."/>
            <person name="Dupes A."/>
            <person name="Elong R."/>
            <person name="Falk J."/>
            <person name="Farina A."/>
            <person name="Faro S."/>
            <person name="Ferguson D."/>
            <person name="Fisher S."/>
            <person name="Foley C.D."/>
            <person name="Franke A."/>
            <person name="Friedrich D."/>
            <person name="Gadbois L."/>
            <person name="Gearin G."/>
            <person name="Gearin C.R."/>
            <person name="Giannoukos G."/>
            <person name="Goode T."/>
            <person name="Graham J."/>
            <person name="Grandbois E."/>
            <person name="Grewal S."/>
            <person name="Gyaltsen K."/>
            <person name="Hafez N."/>
            <person name="Hagos B."/>
            <person name="Hall J."/>
            <person name="Henson C."/>
            <person name="Hollinger A."/>
            <person name="Honan T."/>
            <person name="Huard M.D."/>
            <person name="Hughes L."/>
            <person name="Hurhula B."/>
            <person name="Husby M.E."/>
            <person name="Kamat A."/>
            <person name="Kanga B."/>
            <person name="Kashin S."/>
            <person name="Khazanovich D."/>
            <person name="Kisner P."/>
            <person name="Lance K."/>
            <person name="Lara M."/>
            <person name="Lee W."/>
            <person name="Lennon N."/>
            <person name="Letendre F."/>
            <person name="LeVine R."/>
            <person name="Lipovsky A."/>
            <person name="Liu X."/>
            <person name="Liu J."/>
            <person name="Liu S."/>
            <person name="Lokyitsang T."/>
            <person name="Lokyitsang Y."/>
            <person name="Lubonja R."/>
            <person name="Lui A."/>
            <person name="MacDonald P."/>
            <person name="Magnisalis V."/>
            <person name="Maru K."/>
            <person name="Matthews C."/>
            <person name="McCusker W."/>
            <person name="McDonough S."/>
            <person name="Mehta T."/>
            <person name="Meldrim J."/>
            <person name="Meneus L."/>
            <person name="Mihai O."/>
            <person name="Mihalev A."/>
            <person name="Mihova T."/>
            <person name="Mittelman R."/>
            <person name="Mlenga V."/>
            <person name="Montmayeur A."/>
            <person name="Mulrain L."/>
            <person name="Navidi A."/>
            <person name="Naylor J."/>
            <person name="Negash T."/>
            <person name="Nguyen T."/>
            <person name="Nguyen N."/>
            <person name="Nicol R."/>
            <person name="Norbu C."/>
            <person name="Norbu N."/>
            <person name="Novod N."/>
            <person name="O'Neill B."/>
            <person name="Osman S."/>
            <person name="Markiewicz E."/>
            <person name="Oyono O.L."/>
            <person name="Patti C."/>
            <person name="Phunkhang P."/>
            <person name="Pierre F."/>
            <person name="Priest M."/>
            <person name="Raghuraman S."/>
            <person name="Rege F."/>
            <person name="Reyes R."/>
            <person name="Rise C."/>
            <person name="Rogov P."/>
            <person name="Ross K."/>
            <person name="Ryan E."/>
            <person name="Settipalli S."/>
            <person name="Shea T."/>
            <person name="Sherpa N."/>
            <person name="Shi L."/>
            <person name="Shih D."/>
            <person name="Sparrow T."/>
            <person name="Spaulding J."/>
            <person name="Stalker J."/>
            <person name="Stange-Thomann N."/>
            <person name="Stavropoulos S."/>
            <person name="Stone C."/>
            <person name="Strader C."/>
            <person name="Tesfaye S."/>
            <person name="Thomson T."/>
            <person name="Thoulutsang Y."/>
            <person name="Thoulutsang D."/>
            <person name="Topham K."/>
            <person name="Topping I."/>
            <person name="Tsamla T."/>
            <person name="Vassiliev H."/>
            <person name="Vo A."/>
            <person name="Wangchuk T."/>
            <person name="Wangdi T."/>
            <person name="Weiand M."/>
            <person name="Wilkinson J."/>
            <person name="Wilson A."/>
            <person name="Yadav S."/>
            <person name="Young G."/>
            <person name="Yu Q."/>
            <person name="Zembek L."/>
            <person name="Zhong D."/>
            <person name="Zimmer A."/>
            <person name="Zwirko Z."/>
            <person name="Jaffe D.B."/>
            <person name="Alvarez P."/>
            <person name="Brockman W."/>
            <person name="Butler J."/>
            <person name="Chin C."/>
            <person name="Gnerre S."/>
            <person name="Grabherr M."/>
            <person name="Kleber M."/>
            <person name="Mauceli E."/>
            <person name="MacCallum I."/>
        </authorList>
    </citation>
    <scope>NUCLEOTIDE SEQUENCE [LARGE SCALE GENOMIC DNA]</scope>
    <source>
        <strain evidence="4">Tucson 14030-0811.24</strain>
    </source>
</reference>
<organism evidence="3 4">
    <name type="scientific">Drosophila willistoni</name>
    <name type="common">Fruit fly</name>
    <dbReference type="NCBI Taxonomy" id="7260"/>
    <lineage>
        <taxon>Eukaryota</taxon>
        <taxon>Metazoa</taxon>
        <taxon>Ecdysozoa</taxon>
        <taxon>Arthropoda</taxon>
        <taxon>Hexapoda</taxon>
        <taxon>Insecta</taxon>
        <taxon>Pterygota</taxon>
        <taxon>Neoptera</taxon>
        <taxon>Endopterygota</taxon>
        <taxon>Diptera</taxon>
        <taxon>Brachycera</taxon>
        <taxon>Muscomorpha</taxon>
        <taxon>Ephydroidea</taxon>
        <taxon>Drosophilidae</taxon>
        <taxon>Drosophila</taxon>
        <taxon>Sophophora</taxon>
    </lineage>
</organism>
<evidence type="ECO:0000259" key="2">
    <source>
        <dbReference type="PROSITE" id="PS50041"/>
    </source>
</evidence>
<feature type="signal peptide" evidence="1">
    <location>
        <begin position="1"/>
        <end position="19"/>
    </location>
</feature>
<dbReference type="InParanoid" id="B4MP01"/>
<dbReference type="OrthoDB" id="8066719at2759"/>
<dbReference type="KEGG" id="dwi:6639701"/>
<dbReference type="EMBL" id="CH963848">
    <property type="protein sequence ID" value="EDW73840.2"/>
    <property type="molecule type" value="Genomic_DNA"/>
</dbReference>
<dbReference type="InterPro" id="IPR016187">
    <property type="entry name" value="CTDL_fold"/>
</dbReference>
<proteinExistence type="predicted"/>
<dbReference type="AlphaFoldDB" id="B4MP01"/>